<dbReference type="Proteomes" id="UP001154282">
    <property type="component" value="Unassembled WGS sequence"/>
</dbReference>
<proteinExistence type="predicted"/>
<dbReference type="EMBL" id="CAMGYJ010000007">
    <property type="protein sequence ID" value="CAI0445339.1"/>
    <property type="molecule type" value="Genomic_DNA"/>
</dbReference>
<reference evidence="1" key="1">
    <citation type="submission" date="2022-08" db="EMBL/GenBank/DDBJ databases">
        <authorList>
            <person name="Gutierrez-Valencia J."/>
        </authorList>
    </citation>
    <scope>NUCLEOTIDE SEQUENCE</scope>
</reference>
<organism evidence="1 2">
    <name type="scientific">Linum tenue</name>
    <dbReference type="NCBI Taxonomy" id="586396"/>
    <lineage>
        <taxon>Eukaryota</taxon>
        <taxon>Viridiplantae</taxon>
        <taxon>Streptophyta</taxon>
        <taxon>Embryophyta</taxon>
        <taxon>Tracheophyta</taxon>
        <taxon>Spermatophyta</taxon>
        <taxon>Magnoliopsida</taxon>
        <taxon>eudicotyledons</taxon>
        <taxon>Gunneridae</taxon>
        <taxon>Pentapetalae</taxon>
        <taxon>rosids</taxon>
        <taxon>fabids</taxon>
        <taxon>Malpighiales</taxon>
        <taxon>Linaceae</taxon>
        <taxon>Linum</taxon>
    </lineage>
</organism>
<evidence type="ECO:0000313" key="2">
    <source>
        <dbReference type="Proteomes" id="UP001154282"/>
    </source>
</evidence>
<evidence type="ECO:0000313" key="1">
    <source>
        <dbReference type="EMBL" id="CAI0445339.1"/>
    </source>
</evidence>
<dbReference type="AlphaFoldDB" id="A0AAV0MH58"/>
<comment type="caution">
    <text evidence="1">The sequence shown here is derived from an EMBL/GenBank/DDBJ whole genome shotgun (WGS) entry which is preliminary data.</text>
</comment>
<accession>A0AAV0MH58</accession>
<sequence length="87" mass="9683">MGRTLAAVSCGSCMIGIRILVTHGDLPSCRTHIVRWAEWSLVMDQQAVVCMGTWLVVSFSFNCWLGRGYQAFHLFPVSTMCITSLLD</sequence>
<evidence type="ECO:0008006" key="3">
    <source>
        <dbReference type="Google" id="ProtNLM"/>
    </source>
</evidence>
<protein>
    <recommendedName>
        <fullName evidence="3">Secreted protein</fullName>
    </recommendedName>
</protein>
<keyword evidence="2" id="KW-1185">Reference proteome</keyword>
<gene>
    <name evidence="1" type="ORF">LITE_LOCUS28522</name>
</gene>
<name>A0AAV0MH58_9ROSI</name>